<proteinExistence type="predicted"/>
<dbReference type="Proteomes" id="UP000249363">
    <property type="component" value="Unassembled WGS sequence"/>
</dbReference>
<keyword evidence="4" id="KW-1185">Reference proteome</keyword>
<dbReference type="InterPro" id="IPR052053">
    <property type="entry name" value="IM_YidH-like"/>
</dbReference>
<keyword evidence="2" id="KW-0812">Transmembrane</keyword>
<keyword evidence="2" id="KW-0472">Membrane</keyword>
<evidence type="ECO:0000313" key="3">
    <source>
        <dbReference type="EMBL" id="RAO67366.1"/>
    </source>
</evidence>
<evidence type="ECO:0000313" key="4">
    <source>
        <dbReference type="Proteomes" id="UP000249363"/>
    </source>
</evidence>
<feature type="region of interest" description="Disordered" evidence="1">
    <location>
        <begin position="1"/>
        <end position="70"/>
    </location>
</feature>
<reference evidence="3 4" key="1">
    <citation type="journal article" date="2017" name="Biotechnol. Biofuels">
        <title>Differential beta-glucosidase expression as a function of carbon source availability in Talaromyces amestolkiae: a genomic and proteomic approach.</title>
        <authorList>
            <person name="de Eugenio L.I."/>
            <person name="Mendez-Liter J.A."/>
            <person name="Nieto-Dominguez M."/>
            <person name="Alonso L."/>
            <person name="Gil-Munoz J."/>
            <person name="Barriuso J."/>
            <person name="Prieto A."/>
            <person name="Martinez M.J."/>
        </authorList>
    </citation>
    <scope>NUCLEOTIDE SEQUENCE [LARGE SCALE GENOMIC DNA]</scope>
    <source>
        <strain evidence="3 4">CIB</strain>
    </source>
</reference>
<dbReference type="EMBL" id="MIKG01000005">
    <property type="protein sequence ID" value="RAO67366.1"/>
    <property type="molecule type" value="Genomic_DNA"/>
</dbReference>
<evidence type="ECO:0000256" key="1">
    <source>
        <dbReference type="SAM" id="MobiDB-lite"/>
    </source>
</evidence>
<dbReference type="PANTHER" id="PTHR34187:SF1">
    <property type="entry name" value="DUF202 DOMAIN-CONTAINING PROTEIN"/>
    <property type="match status" value="1"/>
</dbReference>
<dbReference type="STRING" id="1196081.A0A364KUY6"/>
<name>A0A364KUY6_TALAM</name>
<feature type="compositionally biased region" description="Basic and acidic residues" evidence="1">
    <location>
        <begin position="1"/>
        <end position="24"/>
    </location>
</feature>
<evidence type="ECO:0008006" key="5">
    <source>
        <dbReference type="Google" id="ProtNLM"/>
    </source>
</evidence>
<dbReference type="OrthoDB" id="199599at2759"/>
<dbReference type="PANTHER" id="PTHR34187">
    <property type="entry name" value="FGR18P"/>
    <property type="match status" value="1"/>
</dbReference>
<protein>
    <recommendedName>
        <fullName evidence="5">DUF202 domain-containing protein</fullName>
    </recommendedName>
</protein>
<dbReference type="RefSeq" id="XP_040731882.1">
    <property type="nucleotide sequence ID" value="XM_040875627.1"/>
</dbReference>
<sequence>MATLVGDHDDIHDPISPHPRRSEDNTPFVDDEDELQPQQEQHNETQNEHEQRLSRIETNTSISSRPREATELDEIRRLSTETATFSIQGVLVAQLFRLQSSKSSGAPGGPSSRLKFASVAVPLSVAYQTCAILVALLGAYRFWRQQNAIARGKVLSGGWEIHGIGFMTFVAGVTLLSLAIVIIVETN</sequence>
<evidence type="ECO:0000256" key="2">
    <source>
        <dbReference type="SAM" id="Phobius"/>
    </source>
</evidence>
<feature type="transmembrane region" description="Helical" evidence="2">
    <location>
        <begin position="125"/>
        <end position="143"/>
    </location>
</feature>
<organism evidence="3 4">
    <name type="scientific">Talaromyces amestolkiae</name>
    <dbReference type="NCBI Taxonomy" id="1196081"/>
    <lineage>
        <taxon>Eukaryota</taxon>
        <taxon>Fungi</taxon>
        <taxon>Dikarya</taxon>
        <taxon>Ascomycota</taxon>
        <taxon>Pezizomycotina</taxon>
        <taxon>Eurotiomycetes</taxon>
        <taxon>Eurotiomycetidae</taxon>
        <taxon>Eurotiales</taxon>
        <taxon>Trichocomaceae</taxon>
        <taxon>Talaromyces</taxon>
        <taxon>Talaromyces sect. Talaromyces</taxon>
    </lineage>
</organism>
<feature type="transmembrane region" description="Helical" evidence="2">
    <location>
        <begin position="164"/>
        <end position="184"/>
    </location>
</feature>
<feature type="compositionally biased region" description="Basic and acidic residues" evidence="1">
    <location>
        <begin position="41"/>
        <end position="55"/>
    </location>
</feature>
<dbReference type="GeneID" id="63792594"/>
<comment type="caution">
    <text evidence="3">The sequence shown here is derived from an EMBL/GenBank/DDBJ whole genome shotgun (WGS) entry which is preliminary data.</text>
</comment>
<accession>A0A364KUY6</accession>
<gene>
    <name evidence="3" type="ORF">BHQ10_003378</name>
</gene>
<keyword evidence="2" id="KW-1133">Transmembrane helix</keyword>
<dbReference type="AlphaFoldDB" id="A0A364KUY6"/>